<dbReference type="KEGG" id="hmd:CTT34_13985"/>
<dbReference type="EMBL" id="CP024621">
    <property type="protein sequence ID" value="QHD50713.1"/>
    <property type="molecule type" value="Genomic_DNA"/>
</dbReference>
<feature type="chain" id="PRO_5032748494" description="Lipoprotein" evidence="2">
    <location>
        <begin position="31"/>
        <end position="145"/>
    </location>
</feature>
<feature type="signal peptide" evidence="2">
    <location>
        <begin position="1"/>
        <end position="30"/>
    </location>
</feature>
<sequence length="145" mass="15013">MDKQVSQPRKRPRVLTLCMLAATVSTLALAGCGNGDEEMPPAQQPDTLEQDATTSTAPAAENEPAMADEPMNEDPGLGDDPAAAQEPMPDEQAPMPEENTSAASANDPEENPGFGEGTDPMPGADEAGTDDAPSGDEEEDMTNGQ</sequence>
<name>A0A857GN42_9GAMM</name>
<gene>
    <name evidence="3" type="ORF">CTT34_13985</name>
</gene>
<reference evidence="3 4" key="1">
    <citation type="submission" date="2017-10" db="EMBL/GenBank/DDBJ databases">
        <title>Coral associated bacteria.</title>
        <authorList>
            <person name="Wang X."/>
        </authorList>
    </citation>
    <scope>NUCLEOTIDE SEQUENCE [LARGE SCALE GENOMIC DNA]</scope>
    <source>
        <strain evidence="3 4">SCSIO 43005</strain>
    </source>
</reference>
<feature type="compositionally biased region" description="Polar residues" evidence="1">
    <location>
        <begin position="44"/>
        <end position="57"/>
    </location>
</feature>
<organism evidence="3 4">
    <name type="scientific">Vreelandella aquamarina</name>
    <dbReference type="NCBI Taxonomy" id="77097"/>
    <lineage>
        <taxon>Bacteria</taxon>
        <taxon>Pseudomonadati</taxon>
        <taxon>Pseudomonadota</taxon>
        <taxon>Gammaproteobacteria</taxon>
        <taxon>Oceanospirillales</taxon>
        <taxon>Halomonadaceae</taxon>
        <taxon>Vreelandella</taxon>
    </lineage>
</organism>
<evidence type="ECO:0000313" key="3">
    <source>
        <dbReference type="EMBL" id="QHD50713.1"/>
    </source>
</evidence>
<evidence type="ECO:0008006" key="5">
    <source>
        <dbReference type="Google" id="ProtNLM"/>
    </source>
</evidence>
<feature type="compositionally biased region" description="Acidic residues" evidence="1">
    <location>
        <begin position="127"/>
        <end position="145"/>
    </location>
</feature>
<dbReference type="Proteomes" id="UP000463949">
    <property type="component" value="Chromosome"/>
</dbReference>
<keyword evidence="2" id="KW-0732">Signal</keyword>
<accession>A0A857GN42</accession>
<dbReference type="AlphaFoldDB" id="A0A857GN42"/>
<dbReference type="RefSeq" id="WP_159342968.1">
    <property type="nucleotide sequence ID" value="NZ_CP024621.1"/>
</dbReference>
<feature type="region of interest" description="Disordered" evidence="1">
    <location>
        <begin position="31"/>
        <end position="145"/>
    </location>
</feature>
<evidence type="ECO:0000256" key="1">
    <source>
        <dbReference type="SAM" id="MobiDB-lite"/>
    </source>
</evidence>
<proteinExistence type="predicted"/>
<dbReference type="PROSITE" id="PS51257">
    <property type="entry name" value="PROKAR_LIPOPROTEIN"/>
    <property type="match status" value="1"/>
</dbReference>
<dbReference type="OrthoDB" id="6174215at2"/>
<evidence type="ECO:0000256" key="2">
    <source>
        <dbReference type="SAM" id="SignalP"/>
    </source>
</evidence>
<protein>
    <recommendedName>
        <fullName evidence="5">Lipoprotein</fullName>
    </recommendedName>
</protein>
<evidence type="ECO:0000313" key="4">
    <source>
        <dbReference type="Proteomes" id="UP000463949"/>
    </source>
</evidence>